<evidence type="ECO:0000313" key="2">
    <source>
        <dbReference type="EMBL" id="KAK9943768.1"/>
    </source>
</evidence>
<proteinExistence type="predicted"/>
<evidence type="ECO:0000313" key="3">
    <source>
        <dbReference type="Proteomes" id="UP001457282"/>
    </source>
</evidence>
<organism evidence="2 3">
    <name type="scientific">Rubus argutus</name>
    <name type="common">Southern blackberry</name>
    <dbReference type="NCBI Taxonomy" id="59490"/>
    <lineage>
        <taxon>Eukaryota</taxon>
        <taxon>Viridiplantae</taxon>
        <taxon>Streptophyta</taxon>
        <taxon>Embryophyta</taxon>
        <taxon>Tracheophyta</taxon>
        <taxon>Spermatophyta</taxon>
        <taxon>Magnoliopsida</taxon>
        <taxon>eudicotyledons</taxon>
        <taxon>Gunneridae</taxon>
        <taxon>Pentapetalae</taxon>
        <taxon>rosids</taxon>
        <taxon>fabids</taxon>
        <taxon>Rosales</taxon>
        <taxon>Rosaceae</taxon>
        <taxon>Rosoideae</taxon>
        <taxon>Rosoideae incertae sedis</taxon>
        <taxon>Rubus</taxon>
    </lineage>
</organism>
<sequence length="446" mass="51602">MAGSILAVPTDIENQCTQLETLMMEELDNMFPLSPLRCIYRVPDRLRCAREEAYTPRVISIGPLHHGKEALKAMEVHKKRYLQYFMGRTNLSLKHYIRKIKDQEAKLRSCYPDTIVLKSEEFVKIILVDVIFLIEFLFRYYGYPNLVDENDCICGKPRMVEDVRPDLQMLENQLPFFILEDLFDPDMFSVPSEYSNRLRLYGVERLSILYLSSYFLTDGESLYGMLNNLETIYSSEVEVQHFVDLLRKLCIAPLLKKQSVQRGKLPTTSPSIEELHLAGVKFKVGSTKNLFDIRFQDGILEIPKLEIADSTELILRNLVAFEQCTFEEFYISDYISIMGEFVDTPKDVKLLVEYKIVENYLGGGDIELSTMINSLSTGIRFNARNFHYGTLCEELNKFCSSKWHKSKANLRHNYFNTPWATISFVAAFLLLILTAIQTICSIISLY</sequence>
<dbReference type="Pfam" id="PF03140">
    <property type="entry name" value="DUF247"/>
    <property type="match status" value="1"/>
</dbReference>
<dbReference type="AlphaFoldDB" id="A0AAW1Y792"/>
<dbReference type="PANTHER" id="PTHR31170">
    <property type="entry name" value="BNAC04G53230D PROTEIN"/>
    <property type="match status" value="1"/>
</dbReference>
<keyword evidence="1" id="KW-0472">Membrane</keyword>
<reference evidence="2 3" key="1">
    <citation type="journal article" date="2023" name="G3 (Bethesda)">
        <title>A chromosome-length genome assembly and annotation of blackberry (Rubus argutus, cv. 'Hillquist').</title>
        <authorList>
            <person name="Bruna T."/>
            <person name="Aryal R."/>
            <person name="Dudchenko O."/>
            <person name="Sargent D.J."/>
            <person name="Mead D."/>
            <person name="Buti M."/>
            <person name="Cavallini A."/>
            <person name="Hytonen T."/>
            <person name="Andres J."/>
            <person name="Pham M."/>
            <person name="Weisz D."/>
            <person name="Mascagni F."/>
            <person name="Usai G."/>
            <person name="Natali L."/>
            <person name="Bassil N."/>
            <person name="Fernandez G.E."/>
            <person name="Lomsadze A."/>
            <person name="Armour M."/>
            <person name="Olukolu B."/>
            <person name="Poorten T."/>
            <person name="Britton C."/>
            <person name="Davik J."/>
            <person name="Ashrafi H."/>
            <person name="Aiden E.L."/>
            <person name="Borodovsky M."/>
            <person name="Worthington M."/>
        </authorList>
    </citation>
    <scope>NUCLEOTIDE SEQUENCE [LARGE SCALE GENOMIC DNA]</scope>
    <source>
        <strain evidence="2">PI 553951</strain>
    </source>
</reference>
<protein>
    <submittedName>
        <fullName evidence="2">Uncharacterized protein</fullName>
    </submittedName>
</protein>
<accession>A0AAW1Y792</accession>
<evidence type="ECO:0000256" key="1">
    <source>
        <dbReference type="SAM" id="Phobius"/>
    </source>
</evidence>
<dbReference type="InterPro" id="IPR004158">
    <property type="entry name" value="DUF247_pln"/>
</dbReference>
<keyword evidence="1" id="KW-0812">Transmembrane</keyword>
<name>A0AAW1Y792_RUBAR</name>
<dbReference type="EMBL" id="JBEDUW010000002">
    <property type="protein sequence ID" value="KAK9943768.1"/>
    <property type="molecule type" value="Genomic_DNA"/>
</dbReference>
<dbReference type="Proteomes" id="UP001457282">
    <property type="component" value="Unassembled WGS sequence"/>
</dbReference>
<keyword evidence="1" id="KW-1133">Transmembrane helix</keyword>
<feature type="transmembrane region" description="Helical" evidence="1">
    <location>
        <begin position="419"/>
        <end position="445"/>
    </location>
</feature>
<comment type="caution">
    <text evidence="2">The sequence shown here is derived from an EMBL/GenBank/DDBJ whole genome shotgun (WGS) entry which is preliminary data.</text>
</comment>
<dbReference type="PANTHER" id="PTHR31170:SF17">
    <property type="match status" value="1"/>
</dbReference>
<keyword evidence="3" id="KW-1185">Reference proteome</keyword>
<gene>
    <name evidence="2" type="ORF">M0R45_009365</name>
</gene>